<evidence type="ECO:0000256" key="2">
    <source>
        <dbReference type="ARBA" id="ARBA00023125"/>
    </source>
</evidence>
<reference evidence="5" key="1">
    <citation type="journal article" date="2021" name="PeerJ">
        <title>Extensive microbial diversity within the chicken gut microbiome revealed by metagenomics and culture.</title>
        <authorList>
            <person name="Gilroy R."/>
            <person name="Ravi A."/>
            <person name="Getino M."/>
            <person name="Pursley I."/>
            <person name="Horton D.L."/>
            <person name="Alikhan N.F."/>
            <person name="Baker D."/>
            <person name="Gharbi K."/>
            <person name="Hall N."/>
            <person name="Watson M."/>
            <person name="Adriaenssens E.M."/>
            <person name="Foster-Nyarko E."/>
            <person name="Jarju S."/>
            <person name="Secka A."/>
            <person name="Antonio M."/>
            <person name="Oren A."/>
            <person name="Chaudhuri R.R."/>
            <person name="La Ragione R."/>
            <person name="Hildebrand F."/>
            <person name="Pallen M.J."/>
        </authorList>
    </citation>
    <scope>NUCLEOTIDE SEQUENCE</scope>
    <source>
        <strain evidence="5">14975</strain>
    </source>
</reference>
<dbReference type="AlphaFoldDB" id="A0A9D1VBT1"/>
<accession>A0A9D1VBT1</accession>
<dbReference type="PANTHER" id="PTHR33154">
    <property type="entry name" value="TRANSCRIPTIONAL REGULATOR, ARSR FAMILY"/>
    <property type="match status" value="1"/>
</dbReference>
<evidence type="ECO:0000256" key="3">
    <source>
        <dbReference type="ARBA" id="ARBA00023163"/>
    </source>
</evidence>
<evidence type="ECO:0000256" key="1">
    <source>
        <dbReference type="ARBA" id="ARBA00023015"/>
    </source>
</evidence>
<dbReference type="InterPro" id="IPR036390">
    <property type="entry name" value="WH_DNA-bd_sf"/>
</dbReference>
<keyword evidence="1" id="KW-0805">Transcription regulation</keyword>
<dbReference type="PROSITE" id="PS50987">
    <property type="entry name" value="HTH_ARSR_2"/>
    <property type="match status" value="1"/>
</dbReference>
<organism evidence="5 6">
    <name type="scientific">Candidatus Akkermansia intestinigallinarum</name>
    <dbReference type="NCBI Taxonomy" id="2838431"/>
    <lineage>
        <taxon>Bacteria</taxon>
        <taxon>Pseudomonadati</taxon>
        <taxon>Verrucomicrobiota</taxon>
        <taxon>Verrucomicrobiia</taxon>
        <taxon>Verrucomicrobiales</taxon>
        <taxon>Akkermansiaceae</taxon>
        <taxon>Akkermansia</taxon>
    </lineage>
</organism>
<feature type="domain" description="HTH arsR-type" evidence="4">
    <location>
        <begin position="9"/>
        <end position="104"/>
    </location>
</feature>
<name>A0A9D1VBT1_9BACT</name>
<sequence length="111" mass="12410">MQKKNLPDISPEMLPELADFFKLLGEPVRLKLLSSICREGGGSVNELSERLSLGQSVVSKHMNMLHEGGLVDKKQDGSRCLYSMPDDTLCRLCLIAAEKIRAKADRLRRLV</sequence>
<evidence type="ECO:0000259" key="4">
    <source>
        <dbReference type="PROSITE" id="PS50987"/>
    </source>
</evidence>
<dbReference type="InterPro" id="IPR011991">
    <property type="entry name" value="ArsR-like_HTH"/>
</dbReference>
<dbReference type="Gene3D" id="1.10.10.10">
    <property type="entry name" value="Winged helix-like DNA-binding domain superfamily/Winged helix DNA-binding domain"/>
    <property type="match status" value="1"/>
</dbReference>
<dbReference type="CDD" id="cd00090">
    <property type="entry name" value="HTH_ARSR"/>
    <property type="match status" value="1"/>
</dbReference>
<dbReference type="InterPro" id="IPR001845">
    <property type="entry name" value="HTH_ArsR_DNA-bd_dom"/>
</dbReference>
<reference evidence="5" key="2">
    <citation type="submission" date="2021-04" db="EMBL/GenBank/DDBJ databases">
        <authorList>
            <person name="Gilroy R."/>
        </authorList>
    </citation>
    <scope>NUCLEOTIDE SEQUENCE</scope>
    <source>
        <strain evidence="5">14975</strain>
    </source>
</reference>
<dbReference type="InterPro" id="IPR051081">
    <property type="entry name" value="HTH_MetalResp_TranReg"/>
</dbReference>
<dbReference type="PANTHER" id="PTHR33154:SF33">
    <property type="entry name" value="TRANSCRIPTIONAL REPRESSOR SDPR"/>
    <property type="match status" value="1"/>
</dbReference>
<dbReference type="GO" id="GO:0003677">
    <property type="term" value="F:DNA binding"/>
    <property type="evidence" value="ECO:0007669"/>
    <property type="project" value="UniProtKB-KW"/>
</dbReference>
<dbReference type="SMART" id="SM00418">
    <property type="entry name" value="HTH_ARSR"/>
    <property type="match status" value="1"/>
</dbReference>
<dbReference type="NCBIfam" id="NF033788">
    <property type="entry name" value="HTH_metalloreg"/>
    <property type="match status" value="1"/>
</dbReference>
<keyword evidence="2" id="KW-0238">DNA-binding</keyword>
<dbReference type="EMBL" id="DXFQ01000083">
    <property type="protein sequence ID" value="HIX19904.1"/>
    <property type="molecule type" value="Genomic_DNA"/>
</dbReference>
<dbReference type="SUPFAM" id="SSF46785">
    <property type="entry name" value="Winged helix' DNA-binding domain"/>
    <property type="match status" value="1"/>
</dbReference>
<proteinExistence type="predicted"/>
<dbReference type="InterPro" id="IPR036388">
    <property type="entry name" value="WH-like_DNA-bd_sf"/>
</dbReference>
<dbReference type="Pfam" id="PF01022">
    <property type="entry name" value="HTH_5"/>
    <property type="match status" value="1"/>
</dbReference>
<evidence type="ECO:0000313" key="6">
    <source>
        <dbReference type="Proteomes" id="UP000823964"/>
    </source>
</evidence>
<keyword evidence="3" id="KW-0804">Transcription</keyword>
<dbReference type="PRINTS" id="PR00778">
    <property type="entry name" value="HTHARSR"/>
</dbReference>
<comment type="caution">
    <text evidence="5">The sequence shown here is derived from an EMBL/GenBank/DDBJ whole genome shotgun (WGS) entry which is preliminary data.</text>
</comment>
<dbReference type="GO" id="GO:0003700">
    <property type="term" value="F:DNA-binding transcription factor activity"/>
    <property type="evidence" value="ECO:0007669"/>
    <property type="project" value="InterPro"/>
</dbReference>
<evidence type="ECO:0000313" key="5">
    <source>
        <dbReference type="EMBL" id="HIX19904.1"/>
    </source>
</evidence>
<gene>
    <name evidence="5" type="ORF">H9862_04780</name>
</gene>
<dbReference type="Proteomes" id="UP000823964">
    <property type="component" value="Unassembled WGS sequence"/>
</dbReference>
<protein>
    <submittedName>
        <fullName evidence="5">Metalloregulator ArsR/SmtB family transcription factor</fullName>
    </submittedName>
</protein>